<dbReference type="Pfam" id="PF07730">
    <property type="entry name" value="HisKA_3"/>
    <property type="match status" value="1"/>
</dbReference>
<gene>
    <name evidence="10" type="ORF">PPG34_10545</name>
</gene>
<feature type="domain" description="Histidine kinase" evidence="7">
    <location>
        <begin position="921"/>
        <end position="1011"/>
    </location>
</feature>
<dbReference type="Pfam" id="PF13426">
    <property type="entry name" value="PAS_9"/>
    <property type="match status" value="2"/>
</dbReference>
<dbReference type="Pfam" id="PF08448">
    <property type="entry name" value="PAS_4"/>
    <property type="match status" value="1"/>
</dbReference>
<feature type="domain" description="PAS" evidence="8">
    <location>
        <begin position="272"/>
        <end position="348"/>
    </location>
</feature>
<feature type="coiled-coil region" evidence="6">
    <location>
        <begin position="791"/>
        <end position="826"/>
    </location>
</feature>
<evidence type="ECO:0000259" key="9">
    <source>
        <dbReference type="PROSITE" id="PS50113"/>
    </source>
</evidence>
<dbReference type="EC" id="2.7.13.3" evidence="2"/>
<feature type="domain" description="PAC" evidence="9">
    <location>
        <begin position="221"/>
        <end position="271"/>
    </location>
</feature>
<dbReference type="SMART" id="SM00086">
    <property type="entry name" value="PAC"/>
    <property type="match status" value="5"/>
</dbReference>
<feature type="domain" description="PAS" evidence="8">
    <location>
        <begin position="429"/>
        <end position="476"/>
    </location>
</feature>
<dbReference type="InterPro" id="IPR005467">
    <property type="entry name" value="His_kinase_dom"/>
</dbReference>
<dbReference type="Proteomes" id="UP001250932">
    <property type="component" value="Unassembled WGS sequence"/>
</dbReference>
<dbReference type="NCBIfam" id="TIGR00229">
    <property type="entry name" value="sensory_box"/>
    <property type="match status" value="5"/>
</dbReference>
<dbReference type="Pfam" id="PF00989">
    <property type="entry name" value="PAS"/>
    <property type="match status" value="1"/>
</dbReference>
<dbReference type="PANTHER" id="PTHR43304:SF1">
    <property type="entry name" value="PAC DOMAIN-CONTAINING PROTEIN"/>
    <property type="match status" value="1"/>
</dbReference>
<dbReference type="Gene3D" id="1.20.5.1930">
    <property type="match status" value="1"/>
</dbReference>
<reference evidence="10 11" key="1">
    <citation type="journal article" date="2023" name="ISME J.">
        <title>Cultivation and genomic characterization of novel and ubiquitous marine nitrite-oxidizing bacteria from the Nitrospirales.</title>
        <authorList>
            <person name="Mueller A.J."/>
            <person name="Daebeler A."/>
            <person name="Herbold C.W."/>
            <person name="Kirkegaard R.H."/>
            <person name="Daims H."/>
        </authorList>
    </citation>
    <scope>NUCLEOTIDE SEQUENCE [LARGE SCALE GENOMIC DNA]</scope>
    <source>
        <strain evidence="10 11">EB</strain>
    </source>
</reference>
<feature type="domain" description="PAS" evidence="8">
    <location>
        <begin position="534"/>
        <end position="606"/>
    </location>
</feature>
<dbReference type="SMART" id="SM00091">
    <property type="entry name" value="PAS"/>
    <property type="match status" value="6"/>
</dbReference>
<feature type="domain" description="PAC" evidence="9">
    <location>
        <begin position="609"/>
        <end position="661"/>
    </location>
</feature>
<dbReference type="Pfam" id="PF08447">
    <property type="entry name" value="PAS_3"/>
    <property type="match status" value="2"/>
</dbReference>
<feature type="domain" description="PAC" evidence="9">
    <location>
        <begin position="480"/>
        <end position="533"/>
    </location>
</feature>
<dbReference type="PROSITE" id="PS50113">
    <property type="entry name" value="PAC"/>
    <property type="match status" value="4"/>
</dbReference>
<dbReference type="PROSITE" id="PS50112">
    <property type="entry name" value="PAS"/>
    <property type="match status" value="5"/>
</dbReference>
<dbReference type="InterPro" id="IPR036890">
    <property type="entry name" value="HATPase_C_sf"/>
</dbReference>
<evidence type="ECO:0000259" key="8">
    <source>
        <dbReference type="PROSITE" id="PS50112"/>
    </source>
</evidence>
<sequence>MQNEELRRTQLELETARDRYSDLYDFAPVGFLTLDSTGTVLEANLTASHLLGTKRSFIIGSRLDRFFSPSDQILFRQHFQRTLATKTKQILELNPIRQDHSALMIRLESLLETDREAIGEPIVQIAVMDLSKRELAEREKLKQTAWFGGVLDTAMDAVITVDEQRRIVLFNKAAEGIFRCASSVVMGKTIDQFIPAPLRKAHQDHIQRFKQAGETTRSMGALGTLFALRADGEEFPIEASISQFETGGKKLMTVILRDITERRLAEEALQESQRRISTLMKNLPGMAYRCGNDRDWTLEFVSEGAFALTGYKPEDLLRNHKISWGRQVIHPDDRDRVWKNTQAALKKKQPYHYTYRINAAEGTLKWVWEQGLPIYSPDGKVVALEGFITDITTQKQSEEALQASQERLDLAVFGARLGIWDWNIQTGEVLFNERWAKMLGFAKHEIEPTVEVWRQMIHPEDRAMVMKLLEAHLDRHTPFYQTEYRLRTKSGKWKWVLDTGKVVDRDSKGAPLRMSGVHQDIHDRKDMEQALMKERNFINAVLETAGALVIVLDRQGRVVRFNRACEQVTGLAHQDVVGRNIGALGIFNSRELPQVKKVFRKLVAGHSPVQGENRWMDKDKTERLIAWSNSVLKNDKGEVEHIIGTGVDITDRKNIERALRESQERFQAFMDHTPTVAFLRDRSGKYVYVNQPFEKIFGRSQAECLGKTDEQLFPHDIAQMFKEIGSHTVMKGGVWESEETTLDSQGKRRHWVLLGFPVHRDQKDLLIGGIGLDITPRIEAEQAVREREQDLRRFQGNLQALGKRLVNAQEEERRRISRELHDDMNQRLAVLALTIQTTQRSMAETDPNFAALARLYDEVSNISDDIRRLAYQLHPSVLDDLGLKIALQSFVQEFIQWAHVPATFRTQDVPESIPQDIAACLYRLTQESLRNVARHAQASQVVIELTGTQDGLRLSIADDGQGFDVEMVRNHKPGLGLVGMRERVSYVNGTLTIDSRKGQGTNISVWVPLTRESS</sequence>
<dbReference type="PANTHER" id="PTHR43304">
    <property type="entry name" value="PHYTOCHROME-LIKE PROTEIN CPH1"/>
    <property type="match status" value="1"/>
</dbReference>
<evidence type="ECO:0000256" key="3">
    <source>
        <dbReference type="ARBA" id="ARBA00022553"/>
    </source>
</evidence>
<keyword evidence="5" id="KW-0418">Kinase</keyword>
<dbReference type="InterPro" id="IPR013655">
    <property type="entry name" value="PAS_fold_3"/>
</dbReference>
<keyword evidence="6" id="KW-0175">Coiled coil</keyword>
<keyword evidence="4" id="KW-0808">Transferase</keyword>
<accession>A0ABU3K8R1</accession>
<dbReference type="EMBL" id="JAQOUE010000001">
    <property type="protein sequence ID" value="MDT7042791.1"/>
    <property type="molecule type" value="Genomic_DNA"/>
</dbReference>
<name>A0ABU3K8R1_9BACT</name>
<comment type="caution">
    <text evidence="10">The sequence shown here is derived from an EMBL/GenBank/DDBJ whole genome shotgun (WGS) entry which is preliminary data.</text>
</comment>
<dbReference type="CDD" id="cd16917">
    <property type="entry name" value="HATPase_UhpB-NarQ-NarX-like"/>
    <property type="match status" value="1"/>
</dbReference>
<dbReference type="InterPro" id="IPR000014">
    <property type="entry name" value="PAS"/>
</dbReference>
<comment type="catalytic activity">
    <reaction evidence="1">
        <text>ATP + protein L-histidine = ADP + protein N-phospho-L-histidine.</text>
        <dbReference type="EC" id="2.7.13.3"/>
    </reaction>
</comment>
<dbReference type="Pfam" id="PF02518">
    <property type="entry name" value="HATPase_c"/>
    <property type="match status" value="1"/>
</dbReference>
<protein>
    <recommendedName>
        <fullName evidence="2">histidine kinase</fullName>
        <ecNumber evidence="2">2.7.13.3</ecNumber>
    </recommendedName>
</protein>
<evidence type="ECO:0000313" key="10">
    <source>
        <dbReference type="EMBL" id="MDT7042791.1"/>
    </source>
</evidence>
<dbReference type="SUPFAM" id="SSF55785">
    <property type="entry name" value="PYP-like sensor domain (PAS domain)"/>
    <property type="match status" value="6"/>
</dbReference>
<dbReference type="SUPFAM" id="SSF55874">
    <property type="entry name" value="ATPase domain of HSP90 chaperone/DNA topoisomerase II/histidine kinase"/>
    <property type="match status" value="1"/>
</dbReference>
<dbReference type="PROSITE" id="PS50109">
    <property type="entry name" value="HIS_KIN"/>
    <property type="match status" value="1"/>
</dbReference>
<evidence type="ECO:0000256" key="6">
    <source>
        <dbReference type="SAM" id="Coils"/>
    </source>
</evidence>
<feature type="domain" description="PAC" evidence="9">
    <location>
        <begin position="351"/>
        <end position="403"/>
    </location>
</feature>
<organism evidence="10 11">
    <name type="scientific">Candidatus Nitronereus thalassa</name>
    <dbReference type="NCBI Taxonomy" id="3020898"/>
    <lineage>
        <taxon>Bacteria</taxon>
        <taxon>Pseudomonadati</taxon>
        <taxon>Nitrospirota</taxon>
        <taxon>Nitrospiria</taxon>
        <taxon>Nitrospirales</taxon>
        <taxon>Nitrospiraceae</taxon>
        <taxon>Candidatus Nitronereus</taxon>
    </lineage>
</organism>
<dbReference type="InterPro" id="IPR001610">
    <property type="entry name" value="PAC"/>
</dbReference>
<dbReference type="CDD" id="cd00130">
    <property type="entry name" value="PAS"/>
    <property type="match status" value="6"/>
</dbReference>
<dbReference type="Gene3D" id="3.30.450.20">
    <property type="entry name" value="PAS domain"/>
    <property type="match status" value="6"/>
</dbReference>
<evidence type="ECO:0000256" key="4">
    <source>
        <dbReference type="ARBA" id="ARBA00022679"/>
    </source>
</evidence>
<dbReference type="InterPro" id="IPR052162">
    <property type="entry name" value="Sensor_kinase/Photoreceptor"/>
</dbReference>
<dbReference type="Gene3D" id="3.30.565.10">
    <property type="entry name" value="Histidine kinase-like ATPase, C-terminal domain"/>
    <property type="match status" value="1"/>
</dbReference>
<dbReference type="InterPro" id="IPR013656">
    <property type="entry name" value="PAS_4"/>
</dbReference>
<dbReference type="InterPro" id="IPR000700">
    <property type="entry name" value="PAS-assoc_C"/>
</dbReference>
<evidence type="ECO:0000256" key="1">
    <source>
        <dbReference type="ARBA" id="ARBA00000085"/>
    </source>
</evidence>
<evidence type="ECO:0000256" key="2">
    <source>
        <dbReference type="ARBA" id="ARBA00012438"/>
    </source>
</evidence>
<dbReference type="InterPro" id="IPR003594">
    <property type="entry name" value="HATPase_dom"/>
</dbReference>
<dbReference type="SMART" id="SM00387">
    <property type="entry name" value="HATPase_c"/>
    <property type="match status" value="1"/>
</dbReference>
<dbReference type="InterPro" id="IPR035965">
    <property type="entry name" value="PAS-like_dom_sf"/>
</dbReference>
<feature type="domain" description="PAS" evidence="8">
    <location>
        <begin position="16"/>
        <end position="86"/>
    </location>
</feature>
<keyword evidence="11" id="KW-1185">Reference proteome</keyword>
<evidence type="ECO:0000313" key="11">
    <source>
        <dbReference type="Proteomes" id="UP001250932"/>
    </source>
</evidence>
<dbReference type="InterPro" id="IPR011712">
    <property type="entry name" value="Sig_transdc_His_kin_sub3_dim/P"/>
</dbReference>
<evidence type="ECO:0000256" key="5">
    <source>
        <dbReference type="ARBA" id="ARBA00022777"/>
    </source>
</evidence>
<keyword evidence="3" id="KW-0597">Phosphoprotein</keyword>
<feature type="domain" description="PAS" evidence="8">
    <location>
        <begin position="662"/>
        <end position="733"/>
    </location>
</feature>
<dbReference type="InterPro" id="IPR013767">
    <property type="entry name" value="PAS_fold"/>
</dbReference>
<proteinExistence type="predicted"/>
<evidence type="ECO:0000259" key="7">
    <source>
        <dbReference type="PROSITE" id="PS50109"/>
    </source>
</evidence>